<dbReference type="Pfam" id="PF21858">
    <property type="entry name" value="DUF6914"/>
    <property type="match status" value="1"/>
</dbReference>
<gene>
    <name evidence="1" type="ORF">ASPGLDRAFT_50101</name>
</gene>
<dbReference type="RefSeq" id="XP_022398278.1">
    <property type="nucleotide sequence ID" value="XM_022547243.1"/>
</dbReference>
<protein>
    <submittedName>
        <fullName evidence="1">Uncharacterized protein</fullName>
    </submittedName>
</protein>
<organism evidence="1 2">
    <name type="scientific">Aspergillus glaucus CBS 516.65</name>
    <dbReference type="NCBI Taxonomy" id="1160497"/>
    <lineage>
        <taxon>Eukaryota</taxon>
        <taxon>Fungi</taxon>
        <taxon>Dikarya</taxon>
        <taxon>Ascomycota</taxon>
        <taxon>Pezizomycotina</taxon>
        <taxon>Eurotiomycetes</taxon>
        <taxon>Eurotiomycetidae</taxon>
        <taxon>Eurotiales</taxon>
        <taxon>Aspergillaceae</taxon>
        <taxon>Aspergillus</taxon>
        <taxon>Aspergillus subgen. Aspergillus</taxon>
    </lineage>
</organism>
<proteinExistence type="predicted"/>
<evidence type="ECO:0000313" key="2">
    <source>
        <dbReference type="Proteomes" id="UP000184300"/>
    </source>
</evidence>
<dbReference type="EMBL" id="KV878905">
    <property type="protein sequence ID" value="OJJ81580.1"/>
    <property type="molecule type" value="Genomic_DNA"/>
</dbReference>
<evidence type="ECO:0000313" key="1">
    <source>
        <dbReference type="EMBL" id="OJJ81580.1"/>
    </source>
</evidence>
<name>A0A1L9VCD5_ASPGL</name>
<dbReference type="VEuPathDB" id="FungiDB:ASPGLDRAFT_50101"/>
<dbReference type="InterPro" id="IPR054208">
    <property type="entry name" value="DUF6914"/>
</dbReference>
<dbReference type="AlphaFoldDB" id="A0A1L9VCD5"/>
<dbReference type="OrthoDB" id="2679825at2759"/>
<sequence length="136" mass="15537">MGVRYHAREKLKAPGVVEWVFEERECPLLATSMLLVRVILGKVEDGNRLVEILRSTPIRQGQAGWNCVFWVKEALETLTADGKALGTNVIEWEKVRSEAMAYCQSKKDQHRFDGQGNFDTTKAPTYDLIERKEIII</sequence>
<reference evidence="2" key="1">
    <citation type="journal article" date="2017" name="Genome Biol.">
        <title>Comparative genomics reveals high biological diversity and specific adaptations in the industrially and medically important fungal genus Aspergillus.</title>
        <authorList>
            <person name="de Vries R.P."/>
            <person name="Riley R."/>
            <person name="Wiebenga A."/>
            <person name="Aguilar-Osorio G."/>
            <person name="Amillis S."/>
            <person name="Uchima C.A."/>
            <person name="Anderluh G."/>
            <person name="Asadollahi M."/>
            <person name="Askin M."/>
            <person name="Barry K."/>
            <person name="Battaglia E."/>
            <person name="Bayram O."/>
            <person name="Benocci T."/>
            <person name="Braus-Stromeyer S.A."/>
            <person name="Caldana C."/>
            <person name="Canovas D."/>
            <person name="Cerqueira G.C."/>
            <person name="Chen F."/>
            <person name="Chen W."/>
            <person name="Choi C."/>
            <person name="Clum A."/>
            <person name="Dos Santos R.A."/>
            <person name="Damasio A.R."/>
            <person name="Diallinas G."/>
            <person name="Emri T."/>
            <person name="Fekete E."/>
            <person name="Flipphi M."/>
            <person name="Freyberg S."/>
            <person name="Gallo A."/>
            <person name="Gournas C."/>
            <person name="Habgood R."/>
            <person name="Hainaut M."/>
            <person name="Harispe M.L."/>
            <person name="Henrissat B."/>
            <person name="Hilden K.S."/>
            <person name="Hope R."/>
            <person name="Hossain A."/>
            <person name="Karabika E."/>
            <person name="Karaffa L."/>
            <person name="Karanyi Z."/>
            <person name="Krasevec N."/>
            <person name="Kuo A."/>
            <person name="Kusch H."/>
            <person name="LaButti K."/>
            <person name="Lagendijk E.L."/>
            <person name="Lapidus A."/>
            <person name="Levasseur A."/>
            <person name="Lindquist E."/>
            <person name="Lipzen A."/>
            <person name="Logrieco A.F."/>
            <person name="MacCabe A."/>
            <person name="Maekelae M.R."/>
            <person name="Malavazi I."/>
            <person name="Melin P."/>
            <person name="Meyer V."/>
            <person name="Mielnichuk N."/>
            <person name="Miskei M."/>
            <person name="Molnar A.P."/>
            <person name="Mule G."/>
            <person name="Ngan C.Y."/>
            <person name="Orejas M."/>
            <person name="Orosz E."/>
            <person name="Ouedraogo J.P."/>
            <person name="Overkamp K.M."/>
            <person name="Park H.-S."/>
            <person name="Perrone G."/>
            <person name="Piumi F."/>
            <person name="Punt P.J."/>
            <person name="Ram A.F."/>
            <person name="Ramon A."/>
            <person name="Rauscher S."/>
            <person name="Record E."/>
            <person name="Riano-Pachon D.M."/>
            <person name="Robert V."/>
            <person name="Roehrig J."/>
            <person name="Ruller R."/>
            <person name="Salamov A."/>
            <person name="Salih N.S."/>
            <person name="Samson R.A."/>
            <person name="Sandor E."/>
            <person name="Sanguinetti M."/>
            <person name="Schuetze T."/>
            <person name="Sepcic K."/>
            <person name="Shelest E."/>
            <person name="Sherlock G."/>
            <person name="Sophianopoulou V."/>
            <person name="Squina F.M."/>
            <person name="Sun H."/>
            <person name="Susca A."/>
            <person name="Todd R.B."/>
            <person name="Tsang A."/>
            <person name="Unkles S.E."/>
            <person name="van de Wiele N."/>
            <person name="van Rossen-Uffink D."/>
            <person name="Oliveira J.V."/>
            <person name="Vesth T.C."/>
            <person name="Visser J."/>
            <person name="Yu J.-H."/>
            <person name="Zhou M."/>
            <person name="Andersen M.R."/>
            <person name="Archer D.B."/>
            <person name="Baker S.E."/>
            <person name="Benoit I."/>
            <person name="Brakhage A.A."/>
            <person name="Braus G.H."/>
            <person name="Fischer R."/>
            <person name="Frisvad J.C."/>
            <person name="Goldman G.H."/>
            <person name="Houbraken J."/>
            <person name="Oakley B."/>
            <person name="Pocsi I."/>
            <person name="Scazzocchio C."/>
            <person name="Seiboth B."/>
            <person name="vanKuyk P.A."/>
            <person name="Wortman J."/>
            <person name="Dyer P.S."/>
            <person name="Grigoriev I.V."/>
        </authorList>
    </citation>
    <scope>NUCLEOTIDE SEQUENCE [LARGE SCALE GENOMIC DNA]</scope>
    <source>
        <strain evidence="2">CBS 516.65</strain>
    </source>
</reference>
<accession>A0A1L9VCD5</accession>
<keyword evidence="2" id="KW-1185">Reference proteome</keyword>
<dbReference type="GeneID" id="34463504"/>
<dbReference type="Proteomes" id="UP000184300">
    <property type="component" value="Unassembled WGS sequence"/>
</dbReference>